<name>A0ABN0X4D9_9ACTN</name>
<reference evidence="1 2" key="1">
    <citation type="journal article" date="2019" name="Int. J. Syst. Evol. Microbiol.">
        <title>The Global Catalogue of Microorganisms (GCM) 10K type strain sequencing project: providing services to taxonomists for standard genome sequencing and annotation.</title>
        <authorList>
            <consortium name="The Broad Institute Genomics Platform"/>
            <consortium name="The Broad Institute Genome Sequencing Center for Infectious Disease"/>
            <person name="Wu L."/>
            <person name="Ma J."/>
        </authorList>
    </citation>
    <scope>NUCLEOTIDE SEQUENCE [LARGE SCALE GENOMIC DNA]</scope>
    <source>
        <strain evidence="1 2">JCM 4565</strain>
    </source>
</reference>
<sequence>MLERWDMTLDMKRRIPYAAAAGFLGAAVLALTAAPAFAKGAMDITVPTHPVRTGRLVHISGKGDDDAARFLRACVQERDGDHGAWHTAGCGAVMTSGAGARVAADVRPRHGGVLQLRGVLYGLSERDDSHPEELRSSPVTTVPVR</sequence>
<keyword evidence="2" id="KW-1185">Reference proteome</keyword>
<organism evidence="1 2">
    <name type="scientific">Streptomyces blastmyceticus</name>
    <dbReference type="NCBI Taxonomy" id="68180"/>
    <lineage>
        <taxon>Bacteria</taxon>
        <taxon>Bacillati</taxon>
        <taxon>Actinomycetota</taxon>
        <taxon>Actinomycetes</taxon>
        <taxon>Kitasatosporales</taxon>
        <taxon>Streptomycetaceae</taxon>
        <taxon>Streptomyces</taxon>
    </lineage>
</organism>
<protein>
    <recommendedName>
        <fullName evidence="3">Secreted protein</fullName>
    </recommendedName>
</protein>
<accession>A0ABN0X4D9</accession>
<evidence type="ECO:0000313" key="2">
    <source>
        <dbReference type="Proteomes" id="UP001500063"/>
    </source>
</evidence>
<evidence type="ECO:0000313" key="1">
    <source>
        <dbReference type="EMBL" id="GAA0354864.1"/>
    </source>
</evidence>
<dbReference type="EMBL" id="BAAABW010000018">
    <property type="protein sequence ID" value="GAA0354864.1"/>
    <property type="molecule type" value="Genomic_DNA"/>
</dbReference>
<gene>
    <name evidence="1" type="ORF">GCM10010319_35030</name>
</gene>
<evidence type="ECO:0008006" key="3">
    <source>
        <dbReference type="Google" id="ProtNLM"/>
    </source>
</evidence>
<dbReference type="Proteomes" id="UP001500063">
    <property type="component" value="Unassembled WGS sequence"/>
</dbReference>
<comment type="caution">
    <text evidence="1">The sequence shown here is derived from an EMBL/GenBank/DDBJ whole genome shotgun (WGS) entry which is preliminary data.</text>
</comment>
<proteinExistence type="predicted"/>